<protein>
    <recommendedName>
        <fullName evidence="3 6">peptidylprolyl isomerase</fullName>
        <ecNumber evidence="3 6">5.2.1.8</ecNumber>
    </recommendedName>
</protein>
<gene>
    <name evidence="10" type="ORF">QH948_08670</name>
</gene>
<feature type="domain" description="PPIase FKBP-type" evidence="9">
    <location>
        <begin position="249"/>
        <end position="336"/>
    </location>
</feature>
<evidence type="ECO:0000313" key="10">
    <source>
        <dbReference type="EMBL" id="WGT46235.1"/>
    </source>
</evidence>
<dbReference type="InterPro" id="IPR046357">
    <property type="entry name" value="PPIase_dom_sf"/>
</dbReference>
<dbReference type="EMBL" id="CP123967">
    <property type="protein sequence ID" value="WGT46235.1"/>
    <property type="molecule type" value="Genomic_DNA"/>
</dbReference>
<sequence length="341" mass="34839">MTVSPATLRRALLGVTAASMIALSACSTTTTDSRSAASPSVSESASASASPSESASPTVSISPSADLSAITVSDEDTPVITFDAPWAISSTQTKVLREGGSQVVGDTATVTVNYVGVNGRTGEIFDSSYERGESTSFPLDQVITGFKTGLAGQAVGSRVLIGIPSEDGYPDGTSTGTIEAGDSLLFVVDILSSSFDEATGTAVDPVDGLPTVTMTDDGPTIAIADGDKAPSKLVSQILIKGPGAKVKEDSTVTVKYRSWNYADPDTIFEDAWTSQTGELANLIDGWKEGLVGKTAGSRVLLVVPPAQAYPDGLPSATPSLAAGQTLVYVIDILDVAETATS</sequence>
<dbReference type="RefSeq" id="WP_281144045.1">
    <property type="nucleotide sequence ID" value="NZ_CP123967.1"/>
</dbReference>
<dbReference type="EC" id="5.2.1.8" evidence="3 6"/>
<dbReference type="GO" id="GO:0003755">
    <property type="term" value="F:peptidyl-prolyl cis-trans isomerase activity"/>
    <property type="evidence" value="ECO:0007669"/>
    <property type="project" value="UniProtKB-EC"/>
</dbReference>
<dbReference type="SUPFAM" id="SSF54534">
    <property type="entry name" value="FKBP-like"/>
    <property type="match status" value="2"/>
</dbReference>
<evidence type="ECO:0000313" key="11">
    <source>
        <dbReference type="Proteomes" id="UP001244136"/>
    </source>
</evidence>
<evidence type="ECO:0000256" key="3">
    <source>
        <dbReference type="ARBA" id="ARBA00013194"/>
    </source>
</evidence>
<evidence type="ECO:0000256" key="1">
    <source>
        <dbReference type="ARBA" id="ARBA00000971"/>
    </source>
</evidence>
<feature type="region of interest" description="Disordered" evidence="7">
    <location>
        <begin position="29"/>
        <end position="61"/>
    </location>
</feature>
<evidence type="ECO:0000256" key="5">
    <source>
        <dbReference type="ARBA" id="ARBA00023235"/>
    </source>
</evidence>
<dbReference type="PANTHER" id="PTHR43811">
    <property type="entry name" value="FKBP-TYPE PEPTIDYL-PROLYL CIS-TRANS ISOMERASE FKPA"/>
    <property type="match status" value="1"/>
</dbReference>
<dbReference type="InterPro" id="IPR001179">
    <property type="entry name" value="PPIase_FKBP_dom"/>
</dbReference>
<comment type="similarity">
    <text evidence="2">Belongs to the FKBP-type PPIase family.</text>
</comment>
<dbReference type="Gene3D" id="3.10.50.40">
    <property type="match status" value="2"/>
</dbReference>
<keyword evidence="4 6" id="KW-0697">Rotamase</keyword>
<dbReference type="Pfam" id="PF00254">
    <property type="entry name" value="FKBP_C"/>
    <property type="match status" value="2"/>
</dbReference>
<evidence type="ECO:0000259" key="9">
    <source>
        <dbReference type="PROSITE" id="PS50059"/>
    </source>
</evidence>
<organism evidence="10 11">
    <name type="scientific">Tessaracoccus lacteus</name>
    <dbReference type="NCBI Taxonomy" id="3041766"/>
    <lineage>
        <taxon>Bacteria</taxon>
        <taxon>Bacillati</taxon>
        <taxon>Actinomycetota</taxon>
        <taxon>Actinomycetes</taxon>
        <taxon>Propionibacteriales</taxon>
        <taxon>Propionibacteriaceae</taxon>
        <taxon>Tessaracoccus</taxon>
    </lineage>
</organism>
<name>A0ABY8PUX5_9ACTN</name>
<feature type="domain" description="PPIase FKBP-type" evidence="9">
    <location>
        <begin position="107"/>
        <end position="194"/>
    </location>
</feature>
<keyword evidence="5 6" id="KW-0413">Isomerase</keyword>
<dbReference type="PROSITE" id="PS50059">
    <property type="entry name" value="FKBP_PPIASE"/>
    <property type="match status" value="2"/>
</dbReference>
<dbReference type="PANTHER" id="PTHR43811:SF19">
    <property type="entry name" value="39 KDA FK506-BINDING NUCLEAR PROTEIN"/>
    <property type="match status" value="1"/>
</dbReference>
<dbReference type="Proteomes" id="UP001244136">
    <property type="component" value="Chromosome"/>
</dbReference>
<evidence type="ECO:0000256" key="7">
    <source>
        <dbReference type="SAM" id="MobiDB-lite"/>
    </source>
</evidence>
<keyword evidence="8" id="KW-0732">Signal</keyword>
<accession>A0ABY8PUX5</accession>
<evidence type="ECO:0000256" key="2">
    <source>
        <dbReference type="ARBA" id="ARBA00006577"/>
    </source>
</evidence>
<comment type="catalytic activity">
    <reaction evidence="1 6">
        <text>[protein]-peptidylproline (omega=180) = [protein]-peptidylproline (omega=0)</text>
        <dbReference type="Rhea" id="RHEA:16237"/>
        <dbReference type="Rhea" id="RHEA-COMP:10747"/>
        <dbReference type="Rhea" id="RHEA-COMP:10748"/>
        <dbReference type="ChEBI" id="CHEBI:83833"/>
        <dbReference type="ChEBI" id="CHEBI:83834"/>
        <dbReference type="EC" id="5.2.1.8"/>
    </reaction>
</comment>
<feature type="chain" id="PRO_5046605400" description="peptidylprolyl isomerase" evidence="8">
    <location>
        <begin position="25"/>
        <end position="341"/>
    </location>
</feature>
<reference evidence="10 11" key="1">
    <citation type="journal article" date="2008" name="Int. J. Syst. Evol. Microbiol.">
        <title>Tessaracoccus flavescens sp. nov., isolated from marine sediment.</title>
        <authorList>
            <person name="Lee D.W."/>
            <person name="Lee S.D."/>
        </authorList>
    </citation>
    <scope>NUCLEOTIDE SEQUENCE [LARGE SCALE GENOMIC DNA]</scope>
    <source>
        <strain evidence="10 11">T21</strain>
    </source>
</reference>
<proteinExistence type="inferred from homology"/>
<evidence type="ECO:0000256" key="6">
    <source>
        <dbReference type="PROSITE-ProRule" id="PRU00277"/>
    </source>
</evidence>
<evidence type="ECO:0000256" key="4">
    <source>
        <dbReference type="ARBA" id="ARBA00023110"/>
    </source>
</evidence>
<feature type="signal peptide" evidence="8">
    <location>
        <begin position="1"/>
        <end position="24"/>
    </location>
</feature>
<evidence type="ECO:0000256" key="8">
    <source>
        <dbReference type="SAM" id="SignalP"/>
    </source>
</evidence>
<keyword evidence="11" id="KW-1185">Reference proteome</keyword>